<dbReference type="Pfam" id="PF00240">
    <property type="entry name" value="ubiquitin"/>
    <property type="match status" value="1"/>
</dbReference>
<dbReference type="Pfam" id="PF02179">
    <property type="entry name" value="BAG"/>
    <property type="match status" value="1"/>
</dbReference>
<accession>A0ABR3JMY0</accession>
<evidence type="ECO:0000313" key="4">
    <source>
        <dbReference type="EMBL" id="KAL0956411.1"/>
    </source>
</evidence>
<dbReference type="InterPro" id="IPR003103">
    <property type="entry name" value="BAG_domain"/>
</dbReference>
<evidence type="ECO:0000259" key="2">
    <source>
        <dbReference type="PROSITE" id="PS50053"/>
    </source>
</evidence>
<dbReference type="InterPro" id="IPR000626">
    <property type="entry name" value="Ubiquitin-like_dom"/>
</dbReference>
<evidence type="ECO:0000259" key="3">
    <source>
        <dbReference type="PROSITE" id="PS51035"/>
    </source>
</evidence>
<dbReference type="PROSITE" id="PS51035">
    <property type="entry name" value="BAG"/>
    <property type="match status" value="1"/>
</dbReference>
<feature type="domain" description="Ubiquitin-like" evidence="2">
    <location>
        <begin position="1"/>
        <end position="72"/>
    </location>
</feature>
<dbReference type="PANTHER" id="PTHR12329:SF16">
    <property type="entry name" value="BAG FAMILY MOLECULAR CHAPERONE REGULATOR 1"/>
    <property type="match status" value="1"/>
</dbReference>
<dbReference type="SMART" id="SM00213">
    <property type="entry name" value="UBQ"/>
    <property type="match status" value="1"/>
</dbReference>
<evidence type="ECO:0000256" key="1">
    <source>
        <dbReference type="ARBA" id="ARBA00023186"/>
    </source>
</evidence>
<name>A0ABR3JMY0_9AGAR</name>
<dbReference type="InterPro" id="IPR029071">
    <property type="entry name" value="Ubiquitin-like_domsf"/>
</dbReference>
<evidence type="ECO:0008006" key="6">
    <source>
        <dbReference type="Google" id="ProtNLM"/>
    </source>
</evidence>
<dbReference type="PROSITE" id="PS50053">
    <property type="entry name" value="UBIQUITIN_2"/>
    <property type="match status" value="1"/>
</dbReference>
<dbReference type="SUPFAM" id="SSF54236">
    <property type="entry name" value="Ubiquitin-like"/>
    <property type="match status" value="1"/>
</dbReference>
<dbReference type="Gene3D" id="3.10.20.90">
    <property type="entry name" value="Phosphatidylinositol 3-kinase Catalytic Subunit, Chain A, domain 1"/>
    <property type="match status" value="1"/>
</dbReference>
<keyword evidence="5" id="KW-1185">Reference proteome</keyword>
<evidence type="ECO:0000313" key="5">
    <source>
        <dbReference type="Proteomes" id="UP001556367"/>
    </source>
</evidence>
<dbReference type="InterPro" id="IPR036533">
    <property type="entry name" value="BAG_dom_sf"/>
</dbReference>
<organism evidence="4 5">
    <name type="scientific">Hohenbuehelia grisea</name>
    <dbReference type="NCBI Taxonomy" id="104357"/>
    <lineage>
        <taxon>Eukaryota</taxon>
        <taxon>Fungi</taxon>
        <taxon>Dikarya</taxon>
        <taxon>Basidiomycota</taxon>
        <taxon>Agaricomycotina</taxon>
        <taxon>Agaricomycetes</taxon>
        <taxon>Agaricomycetidae</taxon>
        <taxon>Agaricales</taxon>
        <taxon>Pleurotineae</taxon>
        <taxon>Pleurotaceae</taxon>
        <taxon>Hohenbuehelia</taxon>
    </lineage>
</organism>
<keyword evidence="1" id="KW-0143">Chaperone</keyword>
<dbReference type="CDD" id="cd17039">
    <property type="entry name" value="Ubl_ubiquitin_like"/>
    <property type="match status" value="1"/>
</dbReference>
<dbReference type="Gene3D" id="1.20.58.120">
    <property type="entry name" value="BAG domain"/>
    <property type="match status" value="1"/>
</dbReference>
<reference evidence="5" key="1">
    <citation type="submission" date="2024-06" db="EMBL/GenBank/DDBJ databases">
        <title>Multi-omics analyses provide insights into the biosynthesis of the anticancer antibiotic pleurotin in Hohenbuehelia grisea.</title>
        <authorList>
            <person name="Weaver J.A."/>
            <person name="Alberti F."/>
        </authorList>
    </citation>
    <scope>NUCLEOTIDE SEQUENCE [LARGE SCALE GENOMIC DNA]</scope>
    <source>
        <strain evidence="5">T-177</strain>
    </source>
</reference>
<dbReference type="PANTHER" id="PTHR12329">
    <property type="entry name" value="BCL2-ASSOCIATED ATHANOGENE"/>
    <property type="match status" value="1"/>
</dbReference>
<proteinExistence type="predicted"/>
<sequence length="169" mass="18638">MTLTIKFGRDKLALDLPDGDELSIAQLRQAIADKTHLPLNAFKLIHAGAVVKNDNAKLSTYRITQKSTLVLIPSAPPPQPTTASINTELERVRSQLQPSVDAFVQSTSKDPKEHARLSELLLQSLLALDAIDIQKMSDDARLERKGAVNEVQGLLDQVDGAWRDRNSKH</sequence>
<comment type="caution">
    <text evidence="4">The sequence shown here is derived from an EMBL/GenBank/DDBJ whole genome shotgun (WGS) entry which is preliminary data.</text>
</comment>
<gene>
    <name evidence="4" type="ORF">HGRIS_002559</name>
</gene>
<feature type="domain" description="BAG" evidence="3">
    <location>
        <begin position="81"/>
        <end position="162"/>
    </location>
</feature>
<protein>
    <recommendedName>
        <fullName evidence="6">BAG domain-containing protein</fullName>
    </recommendedName>
</protein>
<dbReference type="EMBL" id="JASNQZ010000006">
    <property type="protein sequence ID" value="KAL0956411.1"/>
    <property type="molecule type" value="Genomic_DNA"/>
</dbReference>
<dbReference type="SMART" id="SM00264">
    <property type="entry name" value="BAG"/>
    <property type="match status" value="1"/>
</dbReference>
<dbReference type="Proteomes" id="UP001556367">
    <property type="component" value="Unassembled WGS sequence"/>
</dbReference>
<dbReference type="InterPro" id="IPR039773">
    <property type="entry name" value="BAG_chaperone_regulator"/>
</dbReference>
<dbReference type="SUPFAM" id="SSF63491">
    <property type="entry name" value="BAG domain"/>
    <property type="match status" value="1"/>
</dbReference>